<feature type="domain" description="IrrE N-terminal-like" evidence="1">
    <location>
        <begin position="6"/>
        <end position="62"/>
    </location>
</feature>
<evidence type="ECO:0000313" key="3">
    <source>
        <dbReference type="Proteomes" id="UP000051248"/>
    </source>
</evidence>
<dbReference type="eggNOG" id="COG2856">
    <property type="taxonomic scope" value="Bacteria"/>
</dbReference>
<proteinExistence type="predicted"/>
<accession>A0A0R1KFI1</accession>
<dbReference type="STRING" id="1423775.FD03_GL002601"/>
<keyword evidence="3" id="KW-1185">Reference proteome</keyword>
<dbReference type="PATRIC" id="fig|1423775.4.peg.2648"/>
<protein>
    <recommendedName>
        <fullName evidence="1">IrrE N-terminal-like domain-containing protein</fullName>
    </recommendedName>
</protein>
<dbReference type="Gene3D" id="1.10.10.2910">
    <property type="match status" value="1"/>
</dbReference>
<gene>
    <name evidence="2" type="ORF">FD03_GL002601</name>
</gene>
<reference evidence="2 3" key="1">
    <citation type="journal article" date="2015" name="Genome Announc.">
        <title>Expanding the biotechnology potential of lactobacilli through comparative genomics of 213 strains and associated genera.</title>
        <authorList>
            <person name="Sun Z."/>
            <person name="Harris H.M."/>
            <person name="McCann A."/>
            <person name="Guo C."/>
            <person name="Argimon S."/>
            <person name="Zhang W."/>
            <person name="Yang X."/>
            <person name="Jeffery I.B."/>
            <person name="Cooney J.C."/>
            <person name="Kagawa T.F."/>
            <person name="Liu W."/>
            <person name="Song Y."/>
            <person name="Salvetti E."/>
            <person name="Wrobel A."/>
            <person name="Rasinkangas P."/>
            <person name="Parkhill J."/>
            <person name="Rea M.C."/>
            <person name="O'Sullivan O."/>
            <person name="Ritari J."/>
            <person name="Douillard F.P."/>
            <person name="Paul Ross R."/>
            <person name="Yang R."/>
            <person name="Briner A.E."/>
            <person name="Felis G.E."/>
            <person name="de Vos W.M."/>
            <person name="Barrangou R."/>
            <person name="Klaenhammer T.R."/>
            <person name="Caufield P.W."/>
            <person name="Cui Y."/>
            <person name="Zhang H."/>
            <person name="O'Toole P.W."/>
        </authorList>
    </citation>
    <scope>NUCLEOTIDE SEQUENCE [LARGE SCALE GENOMIC DNA]</scope>
    <source>
        <strain evidence="2 3">DSM 19682</strain>
    </source>
</reference>
<sequence length="91" mass="10506">MFNNPFIVMANSVKYSNQKYFVLAHEIGHVLEHKGLAAYYVSNNVHRRKTEREADAFAMAVITNLYVEENGKLPDTYADLRYNYGLPYLGE</sequence>
<evidence type="ECO:0000313" key="2">
    <source>
        <dbReference type="EMBL" id="KRK80275.1"/>
    </source>
</evidence>
<organism evidence="2 3">
    <name type="scientific">Companilactobacillus nodensis DSM 19682 = JCM 14932 = NBRC 107160</name>
    <dbReference type="NCBI Taxonomy" id="1423775"/>
    <lineage>
        <taxon>Bacteria</taxon>
        <taxon>Bacillati</taxon>
        <taxon>Bacillota</taxon>
        <taxon>Bacilli</taxon>
        <taxon>Lactobacillales</taxon>
        <taxon>Lactobacillaceae</taxon>
        <taxon>Companilactobacillus</taxon>
    </lineage>
</organism>
<name>A0A0R1KFI1_9LACO</name>
<evidence type="ECO:0000259" key="1">
    <source>
        <dbReference type="Pfam" id="PF06114"/>
    </source>
</evidence>
<dbReference type="InterPro" id="IPR010359">
    <property type="entry name" value="IrrE_HExxH"/>
</dbReference>
<dbReference type="AlphaFoldDB" id="A0A0R1KFI1"/>
<dbReference type="EMBL" id="AZDZ01000005">
    <property type="protein sequence ID" value="KRK80275.1"/>
    <property type="molecule type" value="Genomic_DNA"/>
</dbReference>
<dbReference type="Proteomes" id="UP000051248">
    <property type="component" value="Unassembled WGS sequence"/>
</dbReference>
<dbReference type="Pfam" id="PF06114">
    <property type="entry name" value="Peptidase_M78"/>
    <property type="match status" value="1"/>
</dbReference>
<comment type="caution">
    <text evidence="2">The sequence shown here is derived from an EMBL/GenBank/DDBJ whole genome shotgun (WGS) entry which is preliminary data.</text>
</comment>